<dbReference type="Proteomes" id="UP000824469">
    <property type="component" value="Unassembled WGS sequence"/>
</dbReference>
<proteinExistence type="predicted"/>
<sequence length="86" mass="9481">LTLVEIQTLELADIPEGTGDNESVLDPSYDGLNEDQYVFPPIDWSIGEKASITDRSALILACTKAWLTSWGMSFKEDNFSKLVAAK</sequence>
<keyword evidence="2" id="KW-1185">Reference proteome</keyword>
<dbReference type="AlphaFoldDB" id="A0AA38FN95"/>
<dbReference type="EMBL" id="JAHRHJ020000008">
    <property type="protein sequence ID" value="KAH9306900.1"/>
    <property type="molecule type" value="Genomic_DNA"/>
</dbReference>
<feature type="non-terminal residue" evidence="1">
    <location>
        <position position="1"/>
    </location>
</feature>
<evidence type="ECO:0000313" key="1">
    <source>
        <dbReference type="EMBL" id="KAH9306900.1"/>
    </source>
</evidence>
<accession>A0AA38FN95</accession>
<protein>
    <submittedName>
        <fullName evidence="1">Uncharacterized protein</fullName>
    </submittedName>
</protein>
<feature type="non-terminal residue" evidence="1">
    <location>
        <position position="86"/>
    </location>
</feature>
<reference evidence="1 2" key="1">
    <citation type="journal article" date="2021" name="Nat. Plants">
        <title>The Taxus genome provides insights into paclitaxel biosynthesis.</title>
        <authorList>
            <person name="Xiong X."/>
            <person name="Gou J."/>
            <person name="Liao Q."/>
            <person name="Li Y."/>
            <person name="Zhou Q."/>
            <person name="Bi G."/>
            <person name="Li C."/>
            <person name="Du R."/>
            <person name="Wang X."/>
            <person name="Sun T."/>
            <person name="Guo L."/>
            <person name="Liang H."/>
            <person name="Lu P."/>
            <person name="Wu Y."/>
            <person name="Zhang Z."/>
            <person name="Ro D.K."/>
            <person name="Shang Y."/>
            <person name="Huang S."/>
            <person name="Yan J."/>
        </authorList>
    </citation>
    <scope>NUCLEOTIDE SEQUENCE [LARGE SCALE GENOMIC DNA]</scope>
    <source>
        <strain evidence="1">Ta-2019</strain>
    </source>
</reference>
<organism evidence="1 2">
    <name type="scientific">Taxus chinensis</name>
    <name type="common">Chinese yew</name>
    <name type="synonym">Taxus wallichiana var. chinensis</name>
    <dbReference type="NCBI Taxonomy" id="29808"/>
    <lineage>
        <taxon>Eukaryota</taxon>
        <taxon>Viridiplantae</taxon>
        <taxon>Streptophyta</taxon>
        <taxon>Embryophyta</taxon>
        <taxon>Tracheophyta</taxon>
        <taxon>Spermatophyta</taxon>
        <taxon>Pinopsida</taxon>
        <taxon>Pinidae</taxon>
        <taxon>Conifers II</taxon>
        <taxon>Cupressales</taxon>
        <taxon>Taxaceae</taxon>
        <taxon>Taxus</taxon>
    </lineage>
</organism>
<evidence type="ECO:0000313" key="2">
    <source>
        <dbReference type="Proteomes" id="UP000824469"/>
    </source>
</evidence>
<comment type="caution">
    <text evidence="1">The sequence shown here is derived from an EMBL/GenBank/DDBJ whole genome shotgun (WGS) entry which is preliminary data.</text>
</comment>
<name>A0AA38FN95_TAXCH</name>
<gene>
    <name evidence="1" type="ORF">KI387_011304</name>
</gene>